<organism evidence="2 3">
    <name type="scientific">Mycobacterium asiaticum</name>
    <dbReference type="NCBI Taxonomy" id="1790"/>
    <lineage>
        <taxon>Bacteria</taxon>
        <taxon>Bacillati</taxon>
        <taxon>Actinomycetota</taxon>
        <taxon>Actinomycetes</taxon>
        <taxon>Mycobacteriales</taxon>
        <taxon>Mycobacteriaceae</taxon>
        <taxon>Mycobacterium</taxon>
    </lineage>
</organism>
<name>A0A1A3CCU3_MYCAS</name>
<dbReference type="InterPro" id="IPR029033">
    <property type="entry name" value="His_PPase_superfam"/>
</dbReference>
<dbReference type="OrthoDB" id="9793115at2"/>
<dbReference type="Gene3D" id="3.40.50.1240">
    <property type="entry name" value="Phosphoglycerate mutase-like"/>
    <property type="match status" value="1"/>
</dbReference>
<dbReference type="eggNOG" id="COG0406">
    <property type="taxonomic scope" value="Bacteria"/>
</dbReference>
<dbReference type="CDD" id="cd07067">
    <property type="entry name" value="HP_PGM_like"/>
    <property type="match status" value="1"/>
</dbReference>
<dbReference type="EMBL" id="LZKQ01000147">
    <property type="protein sequence ID" value="OBI83651.1"/>
    <property type="molecule type" value="Genomic_DNA"/>
</dbReference>
<proteinExistence type="predicted"/>
<dbReference type="AlphaFoldDB" id="A0A1A3CCU3"/>
<evidence type="ECO:0000313" key="2">
    <source>
        <dbReference type="EMBL" id="OBI83651.1"/>
    </source>
</evidence>
<reference evidence="2 3" key="1">
    <citation type="submission" date="2016-06" db="EMBL/GenBank/DDBJ databases">
        <authorList>
            <person name="Kjaerup R.B."/>
            <person name="Dalgaard T.S."/>
            <person name="Juul-Madsen H.R."/>
        </authorList>
    </citation>
    <scope>NUCLEOTIDE SEQUENCE [LARGE SCALE GENOMIC DNA]</scope>
    <source>
        <strain evidence="2 3">1081914.2</strain>
    </source>
</reference>
<dbReference type="Pfam" id="PF21526">
    <property type="entry name" value="PGRS"/>
    <property type="match status" value="1"/>
</dbReference>
<dbReference type="RefSeq" id="WP_065121137.1">
    <property type="nucleotide sequence ID" value="NZ_LZKQ01000147.1"/>
</dbReference>
<evidence type="ECO:0000259" key="1">
    <source>
        <dbReference type="Pfam" id="PF00934"/>
    </source>
</evidence>
<dbReference type="SMART" id="SM00855">
    <property type="entry name" value="PGAM"/>
    <property type="match status" value="1"/>
</dbReference>
<comment type="caution">
    <text evidence="2">The sequence shown here is derived from an EMBL/GenBank/DDBJ whole genome shotgun (WGS) entry which is preliminary data.</text>
</comment>
<evidence type="ECO:0000313" key="3">
    <source>
        <dbReference type="Proteomes" id="UP000093795"/>
    </source>
</evidence>
<dbReference type="InterPro" id="IPR048996">
    <property type="entry name" value="PGRS_rpt"/>
</dbReference>
<dbReference type="Pfam" id="PF00934">
    <property type="entry name" value="PE"/>
    <property type="match status" value="1"/>
</dbReference>
<sequence length="550" mass="54619">MSFVLLAPDIFEMAAASAAQIGSAVLTGNLAALAPTTALAAAGADEVSAAIAALFGNYADEYQVAAAQAASYHEHFVATLSASAASYANTEAAIVASIQGAAATLDTSLAAGFQTFVYGPVHTAGNAWIASPYGQSLDPIINGPTTMLFGRALIGHGAPGTAANPTGGAGGFLFGDGGAGYSATAGMTPGGNGGNAGLIGNGGPGGAGFGGGTGGIGGAGGWLMGNGGIGGGPGGAGGQALLFGNGGRGGPGAPDGRGGLFIGTGGTAAVVGSQQPVVIDFVRHGQTFANLDGWIDTAIPGVPLTPLGQQEAANVGALLGPANQYSGIFASQLLRTQETAHGLFANPQILAGLNEINAGWMEGMPQIPIGVFYLVGPLAWTLGFPLFPNLGMGPDINGIVFNRNFTAAMNAMYGNAMANGGTPAVAYSSAFTIGVGTLMNVDNPNPLLLLTHTLPNTGQVVVTGSPGGGWTMNSWDGIPIGPANLPTKLFVDFRNLITAPQYAAWDIFESLFTGDPTTILSEIRDGAEQVGAATFQYPFAVTRDLVDAVA</sequence>
<dbReference type="Proteomes" id="UP000093795">
    <property type="component" value="Unassembled WGS sequence"/>
</dbReference>
<dbReference type="Gene3D" id="1.10.287.850">
    <property type="entry name" value="HP0062-like domain"/>
    <property type="match status" value="1"/>
</dbReference>
<dbReference type="Pfam" id="PF00300">
    <property type="entry name" value="His_Phos_1"/>
    <property type="match status" value="1"/>
</dbReference>
<dbReference type="InterPro" id="IPR038332">
    <property type="entry name" value="PPE_sf"/>
</dbReference>
<gene>
    <name evidence="2" type="ORF">A9X01_20310</name>
</gene>
<dbReference type="InterPro" id="IPR000084">
    <property type="entry name" value="PE-PGRS_N"/>
</dbReference>
<dbReference type="InterPro" id="IPR013078">
    <property type="entry name" value="His_Pase_superF_clade-1"/>
</dbReference>
<dbReference type="SUPFAM" id="SSF140459">
    <property type="entry name" value="PE/PPE dimer-like"/>
    <property type="match status" value="1"/>
</dbReference>
<accession>A0A1A3CCU3</accession>
<dbReference type="STRING" id="1790.A5645_12460"/>
<feature type="domain" description="PE" evidence="1">
    <location>
        <begin position="4"/>
        <end position="93"/>
    </location>
</feature>
<protein>
    <recommendedName>
        <fullName evidence="1">PE domain-containing protein</fullName>
    </recommendedName>
</protein>
<dbReference type="SUPFAM" id="SSF53254">
    <property type="entry name" value="Phosphoglycerate mutase-like"/>
    <property type="match status" value="1"/>
</dbReference>